<feature type="transmembrane region" description="Helical" evidence="7">
    <location>
        <begin position="577"/>
        <end position="595"/>
    </location>
</feature>
<feature type="transmembrane region" description="Helical" evidence="7">
    <location>
        <begin position="935"/>
        <end position="952"/>
    </location>
</feature>
<dbReference type="EMBL" id="CP119904">
    <property type="protein sequence ID" value="WFD23931.1"/>
    <property type="molecule type" value="Genomic_DNA"/>
</dbReference>
<feature type="transmembrane region" description="Helical" evidence="7">
    <location>
        <begin position="345"/>
        <end position="371"/>
    </location>
</feature>
<gene>
    <name evidence="9" type="ORF">MEQU1_002625</name>
</gene>
<feature type="transmembrane region" description="Helical" evidence="7">
    <location>
        <begin position="760"/>
        <end position="783"/>
    </location>
</feature>
<evidence type="ECO:0000256" key="2">
    <source>
        <dbReference type="ARBA" id="ARBA00022448"/>
    </source>
</evidence>
<feature type="transmembrane region" description="Helical" evidence="7">
    <location>
        <begin position="124"/>
        <end position="146"/>
    </location>
</feature>
<feature type="domain" description="Major facilitator superfamily (MFS) profile" evidence="8">
    <location>
        <begin position="24"/>
        <end position="448"/>
    </location>
</feature>
<feature type="transmembrane region" description="Helical" evidence="7">
    <location>
        <begin position="713"/>
        <end position="735"/>
    </location>
</feature>
<evidence type="ECO:0000256" key="1">
    <source>
        <dbReference type="ARBA" id="ARBA00004141"/>
    </source>
</evidence>
<sequence length="1018" mass="111162">MGTMTQSGTGHLDYRTLSWRNFGTIFTCGMALFMDGYANNTIGIVSKLLSKLYPHTMDNTTVETLNAIAFAGTVVGMLLFGYYSDAIGRKSGMIVSTLIILVFTALSAGSYYKGSSSGMVKMLTAWRFFTGIGIGAEYPTGSVAAAEQTEELPKFFQHGPFVLATNLQLVLGGVAANFVPLILTWIVFDQYGAKGNNQLIWRLTVGLGVVPCLLVLPFRLVINQPKMYKENTIPAPKIPYFLVLKKYWFRLLCISIVWFIYDFITYPFSLYSSYLTSQILGDDKSQENTLGWSLLIYCFNIPGAIIGAFLVDLLGPKKSLCLGLFLQIIVGYILSGLFGRLSNHIAAFCVVFGIFQSLGQVGAGSNMGLLASKLCATAVKGQFYGTAAAIGKIGAFSGSYAFNDLRSHWLNAAGKSTNNLSYTAPFYLASSLGCVSLLISLFFIPERHADCQIQEDASFHEFLAEHSFDMRLVGQSSPHDLMETSPPGEQSILKAPSFVRATPLGAMLFRRGKLDMAMSKAVPAYGGQRFSILKFGTIFACGAALFMDGYVNNSIGTVTTLLTNLYGDVMDDTTTETLNAIAFAGTIVGMLSFGYYSDAVGRKSGMIVSTIIILIFSALSAGAYYKGSTRDMVKMLTAWRFFTGIGIGAEYPTGSVAAAEQSEEMPGYFQHGPFIFATNFMIDFGFVIASFVPLVLTWIVFDEYGAKGNNQLIWRLTMGLGVVPCLLVLPFRFLIKQPKLYSTNMIPPTKIPYRLVLKKYWFRLLVLSIIWFIYDFIVYPFGLYSSIITKHFAPSDASQEVTLGWNVVITCFYIPGSFLGAVLVDTIGPKKCLCIGLTLQIIVGFILTGLFGKIAGHIAVFCVLYGLFLSFGEFGPGNNLGLLASKSCATAVKGQFYGIAAAIGKVGAFSGSYAIKNLQGRFDDSSHLYYQAPFYLGSSLACVSLVLALIFIRERPADAQAQEDEEFRQFLISEGFDVSVMGKSDEIVPPYEEKDLGAPSPYMPDSKVEEDQKMAPAP</sequence>
<dbReference type="SUPFAM" id="SSF103473">
    <property type="entry name" value="MFS general substrate transporter"/>
    <property type="match status" value="2"/>
</dbReference>
<dbReference type="Gene3D" id="1.20.1250.20">
    <property type="entry name" value="MFS general substrate transporter like domains"/>
    <property type="match status" value="2"/>
</dbReference>
<evidence type="ECO:0000313" key="9">
    <source>
        <dbReference type="EMBL" id="WFD23931.1"/>
    </source>
</evidence>
<feature type="transmembrane region" description="Helical" evidence="7">
    <location>
        <begin position="896"/>
        <end position="915"/>
    </location>
</feature>
<feature type="transmembrane region" description="Helical" evidence="7">
    <location>
        <begin position="21"/>
        <end position="45"/>
    </location>
</feature>
<feature type="compositionally biased region" description="Basic and acidic residues" evidence="6">
    <location>
        <begin position="1006"/>
        <end position="1018"/>
    </location>
</feature>
<keyword evidence="4 7" id="KW-1133">Transmembrane helix</keyword>
<dbReference type="InterPro" id="IPR036259">
    <property type="entry name" value="MFS_trans_sf"/>
</dbReference>
<accession>A0AAF0IZH4</accession>
<feature type="transmembrane region" description="Helical" evidence="7">
    <location>
        <begin position="65"/>
        <end position="82"/>
    </location>
</feature>
<feature type="transmembrane region" description="Helical" evidence="7">
    <location>
        <begin position="94"/>
        <end position="112"/>
    </location>
</feature>
<dbReference type="Proteomes" id="UP001214415">
    <property type="component" value="Chromosome 5"/>
</dbReference>
<dbReference type="PROSITE" id="PS50850">
    <property type="entry name" value="MFS"/>
    <property type="match status" value="2"/>
</dbReference>
<dbReference type="FunFam" id="1.20.1250.20:FF:000140">
    <property type="entry name" value="Putative MFS phospholipid transporter"/>
    <property type="match status" value="2"/>
</dbReference>
<dbReference type="GO" id="GO:0046943">
    <property type="term" value="F:carboxylic acid transmembrane transporter activity"/>
    <property type="evidence" value="ECO:0007669"/>
    <property type="project" value="TreeGrafter"/>
</dbReference>
<feature type="transmembrane region" description="Helical" evidence="7">
    <location>
        <begin position="607"/>
        <end position="625"/>
    </location>
</feature>
<dbReference type="AlphaFoldDB" id="A0AAF0IZH4"/>
<feature type="transmembrane region" description="Helical" evidence="7">
    <location>
        <begin position="680"/>
        <end position="701"/>
    </location>
</feature>
<dbReference type="Pfam" id="PF07690">
    <property type="entry name" value="MFS_1"/>
    <property type="match status" value="2"/>
</dbReference>
<proteinExistence type="predicted"/>
<feature type="transmembrane region" description="Helical" evidence="7">
    <location>
        <begin position="167"/>
        <end position="188"/>
    </location>
</feature>
<feature type="domain" description="Major facilitator superfamily (MFS) profile" evidence="8">
    <location>
        <begin position="537"/>
        <end position="956"/>
    </location>
</feature>
<keyword evidence="5 7" id="KW-0472">Membrane</keyword>
<feature type="transmembrane region" description="Helical" evidence="7">
    <location>
        <begin position="803"/>
        <end position="825"/>
    </location>
</feature>
<reference evidence="9" key="1">
    <citation type="submission" date="2023-03" db="EMBL/GenBank/DDBJ databases">
        <title>Mating type loci evolution in Malassezia.</title>
        <authorList>
            <person name="Coelho M.A."/>
        </authorList>
    </citation>
    <scope>NUCLEOTIDE SEQUENCE</scope>
    <source>
        <strain evidence="9">CBS 12830</strain>
    </source>
</reference>
<evidence type="ECO:0000313" key="10">
    <source>
        <dbReference type="Proteomes" id="UP001214415"/>
    </source>
</evidence>
<feature type="transmembrane region" description="Helical" evidence="7">
    <location>
        <begin position="247"/>
        <end position="270"/>
    </location>
</feature>
<dbReference type="PANTHER" id="PTHR23508:SF10">
    <property type="entry name" value="CARBOXYLIC ACID TRANSPORTER PROTEIN HOMOLOG"/>
    <property type="match status" value="1"/>
</dbReference>
<keyword evidence="2" id="KW-0813">Transport</keyword>
<evidence type="ECO:0000256" key="5">
    <source>
        <dbReference type="ARBA" id="ARBA00023136"/>
    </source>
</evidence>
<organism evidence="9 10">
    <name type="scientific">Malassezia equina</name>
    <dbReference type="NCBI Taxonomy" id="1381935"/>
    <lineage>
        <taxon>Eukaryota</taxon>
        <taxon>Fungi</taxon>
        <taxon>Dikarya</taxon>
        <taxon>Basidiomycota</taxon>
        <taxon>Ustilaginomycotina</taxon>
        <taxon>Malasseziomycetes</taxon>
        <taxon>Malasseziales</taxon>
        <taxon>Malasseziaceae</taxon>
        <taxon>Malassezia</taxon>
    </lineage>
</organism>
<comment type="subcellular location">
    <subcellularLocation>
        <location evidence="1">Membrane</location>
        <topology evidence="1">Multi-pass membrane protein</topology>
    </subcellularLocation>
</comment>
<protein>
    <recommendedName>
        <fullName evidence="8">Major facilitator superfamily (MFS) profile domain-containing protein</fullName>
    </recommendedName>
</protein>
<keyword evidence="10" id="KW-1185">Reference proteome</keyword>
<evidence type="ECO:0000259" key="8">
    <source>
        <dbReference type="PROSITE" id="PS50850"/>
    </source>
</evidence>
<dbReference type="InterPro" id="IPR020846">
    <property type="entry name" value="MFS_dom"/>
</dbReference>
<evidence type="ECO:0000256" key="7">
    <source>
        <dbReference type="SAM" id="Phobius"/>
    </source>
</evidence>
<feature type="transmembrane region" description="Helical" evidence="7">
    <location>
        <begin position="290"/>
        <end position="313"/>
    </location>
</feature>
<keyword evidence="3 7" id="KW-0812">Transmembrane</keyword>
<feature type="transmembrane region" description="Helical" evidence="7">
    <location>
        <begin position="320"/>
        <end position="339"/>
    </location>
</feature>
<feature type="transmembrane region" description="Helical" evidence="7">
    <location>
        <begin position="422"/>
        <end position="444"/>
    </location>
</feature>
<dbReference type="InterPro" id="IPR011701">
    <property type="entry name" value="MFS"/>
</dbReference>
<feature type="transmembrane region" description="Helical" evidence="7">
    <location>
        <begin position="200"/>
        <end position="222"/>
    </location>
</feature>
<evidence type="ECO:0000256" key="3">
    <source>
        <dbReference type="ARBA" id="ARBA00022692"/>
    </source>
</evidence>
<feature type="transmembrane region" description="Helical" evidence="7">
    <location>
        <begin position="858"/>
        <end position="875"/>
    </location>
</feature>
<dbReference type="GO" id="GO:0005886">
    <property type="term" value="C:plasma membrane"/>
    <property type="evidence" value="ECO:0007669"/>
    <property type="project" value="TreeGrafter"/>
</dbReference>
<feature type="region of interest" description="Disordered" evidence="6">
    <location>
        <begin position="990"/>
        <end position="1018"/>
    </location>
</feature>
<name>A0AAF0IZH4_9BASI</name>
<dbReference type="PANTHER" id="PTHR23508">
    <property type="entry name" value="CARBOXYLIC ACID TRANSPORTER PROTEIN HOMOLOG"/>
    <property type="match status" value="1"/>
</dbReference>
<feature type="transmembrane region" description="Helical" evidence="7">
    <location>
        <begin position="832"/>
        <end position="852"/>
    </location>
</feature>
<evidence type="ECO:0000256" key="6">
    <source>
        <dbReference type="SAM" id="MobiDB-lite"/>
    </source>
</evidence>
<feature type="transmembrane region" description="Helical" evidence="7">
    <location>
        <begin position="383"/>
        <end position="402"/>
    </location>
</feature>
<evidence type="ECO:0000256" key="4">
    <source>
        <dbReference type="ARBA" id="ARBA00022989"/>
    </source>
</evidence>